<evidence type="ECO:0000256" key="1">
    <source>
        <dbReference type="SAM" id="Phobius"/>
    </source>
</evidence>
<evidence type="ECO:0000313" key="2">
    <source>
        <dbReference type="EMBL" id="JAI15928.1"/>
    </source>
</evidence>
<name>A0A0K8TP36_TABBR</name>
<dbReference type="AlphaFoldDB" id="A0A0K8TP36"/>
<sequence>VDISKRKPRRTRGTPSYYYRNRFALGVIATGTLIFAAFYSIPAIRELDKKVTKDFMYKSEEELERRALFSFLPQKRGEDILKIMEHKKQLERER</sequence>
<reference evidence="2" key="1">
    <citation type="journal article" date="2015" name="Insect Biochem. Mol. Biol.">
        <title>An insight into the sialome of the horse fly, Tabanus bromius.</title>
        <authorList>
            <person name="Ribeiro J.M."/>
            <person name="Kazimirova M."/>
            <person name="Takac P."/>
            <person name="Andersen J.F."/>
            <person name="Francischetti I.M."/>
        </authorList>
    </citation>
    <scope>NUCLEOTIDE SEQUENCE</scope>
</reference>
<keyword evidence="1" id="KW-0472">Membrane</keyword>
<feature type="transmembrane region" description="Helical" evidence="1">
    <location>
        <begin position="21"/>
        <end position="41"/>
    </location>
</feature>
<keyword evidence="1" id="KW-0812">Transmembrane</keyword>
<proteinExistence type="evidence at transcript level"/>
<protein>
    <submittedName>
        <fullName evidence="2">Uncharacterized protein</fullName>
    </submittedName>
</protein>
<dbReference type="EMBL" id="GDAI01001675">
    <property type="protein sequence ID" value="JAI15928.1"/>
    <property type="molecule type" value="mRNA"/>
</dbReference>
<accession>A0A0K8TP36</accession>
<organism evidence="2">
    <name type="scientific">Tabanus bromius</name>
    <name type="common">Band-eyed brown horse fly</name>
    <dbReference type="NCBI Taxonomy" id="304241"/>
    <lineage>
        <taxon>Eukaryota</taxon>
        <taxon>Metazoa</taxon>
        <taxon>Ecdysozoa</taxon>
        <taxon>Arthropoda</taxon>
        <taxon>Hexapoda</taxon>
        <taxon>Insecta</taxon>
        <taxon>Pterygota</taxon>
        <taxon>Neoptera</taxon>
        <taxon>Endopterygota</taxon>
        <taxon>Diptera</taxon>
        <taxon>Brachycera</taxon>
        <taxon>Tabanomorpha</taxon>
        <taxon>Tabanoidea</taxon>
        <taxon>Tabanidae</taxon>
        <taxon>Tabanus</taxon>
    </lineage>
</organism>
<keyword evidence="1" id="KW-1133">Transmembrane helix</keyword>
<feature type="non-terminal residue" evidence="2">
    <location>
        <position position="1"/>
    </location>
</feature>